<protein>
    <submittedName>
        <fullName evidence="1">Uncharacterized protein</fullName>
    </submittedName>
</protein>
<proteinExistence type="predicted"/>
<name>A0A0E9UZB2_ANGAN</name>
<evidence type="ECO:0000313" key="1">
    <source>
        <dbReference type="EMBL" id="JAH70298.1"/>
    </source>
</evidence>
<reference evidence="1" key="2">
    <citation type="journal article" date="2015" name="Fish Shellfish Immunol.">
        <title>Early steps in the European eel (Anguilla anguilla)-Vibrio vulnificus interaction in the gills: Role of the RtxA13 toxin.</title>
        <authorList>
            <person name="Callol A."/>
            <person name="Pajuelo D."/>
            <person name="Ebbesson L."/>
            <person name="Teles M."/>
            <person name="MacKenzie S."/>
            <person name="Amaro C."/>
        </authorList>
    </citation>
    <scope>NUCLEOTIDE SEQUENCE</scope>
</reference>
<dbReference type="AlphaFoldDB" id="A0A0E9UZB2"/>
<dbReference type="EMBL" id="GBXM01038279">
    <property type="protein sequence ID" value="JAH70298.1"/>
    <property type="molecule type" value="Transcribed_RNA"/>
</dbReference>
<sequence>MSGNKTYYSHSVFPYCNNVINNTVANYLKH</sequence>
<organism evidence="1">
    <name type="scientific">Anguilla anguilla</name>
    <name type="common">European freshwater eel</name>
    <name type="synonym">Muraena anguilla</name>
    <dbReference type="NCBI Taxonomy" id="7936"/>
    <lineage>
        <taxon>Eukaryota</taxon>
        <taxon>Metazoa</taxon>
        <taxon>Chordata</taxon>
        <taxon>Craniata</taxon>
        <taxon>Vertebrata</taxon>
        <taxon>Euteleostomi</taxon>
        <taxon>Actinopterygii</taxon>
        <taxon>Neopterygii</taxon>
        <taxon>Teleostei</taxon>
        <taxon>Anguilliformes</taxon>
        <taxon>Anguillidae</taxon>
        <taxon>Anguilla</taxon>
    </lineage>
</organism>
<reference evidence="1" key="1">
    <citation type="submission" date="2014-11" db="EMBL/GenBank/DDBJ databases">
        <authorList>
            <person name="Amaro Gonzalez C."/>
        </authorList>
    </citation>
    <scope>NUCLEOTIDE SEQUENCE</scope>
</reference>
<accession>A0A0E9UZB2</accession>